<feature type="region of interest" description="Disordered" evidence="1">
    <location>
        <begin position="1"/>
        <end position="37"/>
    </location>
</feature>
<reference evidence="3 5" key="2">
    <citation type="submission" date="2020-08" db="EMBL/GenBank/DDBJ databases">
        <title>Sequencing the genomes of 1000 actinobacteria strains.</title>
        <authorList>
            <person name="Klenk H.-P."/>
        </authorList>
    </citation>
    <scope>NUCLEOTIDE SEQUENCE [LARGE SCALE GENOMIC DNA]</scope>
    <source>
        <strain evidence="3 5">DSM 9581</strain>
    </source>
</reference>
<dbReference type="EMBL" id="JACHDN010000001">
    <property type="protein sequence ID" value="MBB5471287.1"/>
    <property type="molecule type" value="Genomic_DNA"/>
</dbReference>
<proteinExistence type="predicted"/>
<sequence length="63" mass="6729">MTDSDSDWIPDTPGDDPDAVDVEPRRELGGVDRGDDVAQDLQENLEDGALGESPVPDPVEPPD</sequence>
<protein>
    <submittedName>
        <fullName evidence="2">Uncharacterized protein</fullName>
    </submittedName>
</protein>
<dbReference type="AlphaFoldDB" id="A0A511FG16"/>
<evidence type="ECO:0000313" key="2">
    <source>
        <dbReference type="EMBL" id="GEL48189.1"/>
    </source>
</evidence>
<keyword evidence="4" id="KW-1185">Reference proteome</keyword>
<evidence type="ECO:0000313" key="5">
    <source>
        <dbReference type="Proteomes" id="UP000564629"/>
    </source>
</evidence>
<dbReference type="Proteomes" id="UP000564629">
    <property type="component" value="Unassembled WGS sequence"/>
</dbReference>
<evidence type="ECO:0000313" key="4">
    <source>
        <dbReference type="Proteomes" id="UP000321723"/>
    </source>
</evidence>
<feature type="compositionally biased region" description="Basic and acidic residues" evidence="1">
    <location>
        <begin position="22"/>
        <end position="36"/>
    </location>
</feature>
<evidence type="ECO:0000313" key="3">
    <source>
        <dbReference type="EMBL" id="MBB5471287.1"/>
    </source>
</evidence>
<dbReference type="EMBL" id="BJVQ01000065">
    <property type="protein sequence ID" value="GEL48189.1"/>
    <property type="molecule type" value="Genomic_DNA"/>
</dbReference>
<comment type="caution">
    <text evidence="2">The sequence shown here is derived from an EMBL/GenBank/DDBJ whole genome shotgun (WGS) entry which is preliminary data.</text>
</comment>
<organism evidence="2 4">
    <name type="scientific">Cellulomonas hominis</name>
    <dbReference type="NCBI Taxonomy" id="156981"/>
    <lineage>
        <taxon>Bacteria</taxon>
        <taxon>Bacillati</taxon>
        <taxon>Actinomycetota</taxon>
        <taxon>Actinomycetes</taxon>
        <taxon>Micrococcales</taxon>
        <taxon>Cellulomonadaceae</taxon>
        <taxon>Cellulomonas</taxon>
    </lineage>
</organism>
<name>A0A511FG16_9CELL</name>
<gene>
    <name evidence="2" type="ORF">CHO01_33050</name>
    <name evidence="3" type="ORF">HNR08_000023</name>
</gene>
<dbReference type="RefSeq" id="WP_146839998.1">
    <property type="nucleotide sequence ID" value="NZ_BJVQ01000065.1"/>
</dbReference>
<dbReference type="Proteomes" id="UP000321723">
    <property type="component" value="Unassembled WGS sequence"/>
</dbReference>
<feature type="compositionally biased region" description="Acidic residues" evidence="1">
    <location>
        <begin position="1"/>
        <end position="21"/>
    </location>
</feature>
<reference evidence="2 4" key="1">
    <citation type="submission" date="2019-07" db="EMBL/GenBank/DDBJ databases">
        <title>Whole genome shotgun sequence of Cellulomonas hominis NBRC 16055.</title>
        <authorList>
            <person name="Hosoyama A."/>
            <person name="Uohara A."/>
            <person name="Ohji S."/>
            <person name="Ichikawa N."/>
        </authorList>
    </citation>
    <scope>NUCLEOTIDE SEQUENCE [LARGE SCALE GENOMIC DNA]</scope>
    <source>
        <strain evidence="2 4">NBRC 16055</strain>
    </source>
</reference>
<evidence type="ECO:0000256" key="1">
    <source>
        <dbReference type="SAM" id="MobiDB-lite"/>
    </source>
</evidence>
<accession>A0A511FG16</accession>